<dbReference type="GO" id="GO:0040029">
    <property type="term" value="P:epigenetic regulation of gene expression"/>
    <property type="evidence" value="ECO:0007669"/>
    <property type="project" value="TreeGrafter"/>
</dbReference>
<dbReference type="GO" id="GO:0016787">
    <property type="term" value="F:hydrolase activity"/>
    <property type="evidence" value="ECO:0007669"/>
    <property type="project" value="UniProtKB-KW"/>
</dbReference>
<protein>
    <submittedName>
        <fullName evidence="7">Histone deacetylase family protein</fullName>
    </submittedName>
</protein>
<evidence type="ECO:0000256" key="4">
    <source>
        <dbReference type="ARBA" id="ARBA00022801"/>
    </source>
</evidence>
<dbReference type="InterPro" id="IPR000286">
    <property type="entry name" value="HDACs"/>
</dbReference>
<evidence type="ECO:0000313" key="7">
    <source>
        <dbReference type="EMBL" id="ANC93094.1"/>
    </source>
</evidence>
<evidence type="ECO:0000313" key="8">
    <source>
        <dbReference type="Proteomes" id="UP000077405"/>
    </source>
</evidence>
<dbReference type="InterPro" id="IPR023696">
    <property type="entry name" value="Ureohydrolase_dom_sf"/>
</dbReference>
<dbReference type="GO" id="GO:0004407">
    <property type="term" value="F:histone deacetylase activity"/>
    <property type="evidence" value="ECO:0007669"/>
    <property type="project" value="TreeGrafter"/>
</dbReference>
<dbReference type="PANTHER" id="PTHR10625:SF17">
    <property type="entry name" value="HISTONE DEACETYLASE 8"/>
    <property type="match status" value="1"/>
</dbReference>
<dbReference type="PANTHER" id="PTHR10625">
    <property type="entry name" value="HISTONE DEACETYLASE HDAC1-RELATED"/>
    <property type="match status" value="1"/>
</dbReference>
<dbReference type="PRINTS" id="PR01270">
    <property type="entry name" value="HDASUPER"/>
</dbReference>
<keyword evidence="5" id="KW-0862">Zinc</keyword>
<gene>
    <name evidence="7" type="ORF">A6A40_05805</name>
</gene>
<dbReference type="CDD" id="cd10001">
    <property type="entry name" value="HDAC_classII_APAH"/>
    <property type="match status" value="1"/>
</dbReference>
<dbReference type="InterPro" id="IPR037138">
    <property type="entry name" value="His_deacetylse_dom_sf"/>
</dbReference>
<evidence type="ECO:0000256" key="1">
    <source>
        <dbReference type="ARBA" id="ARBA00001947"/>
    </source>
</evidence>
<sequence length="344" mass="36804">MIVIHSEEHRLQAGRSELNDGQLVPCYEKPARADIVRARIEAVGFGPIVEPTRHGLAPLERVHDAGYLGFLQTAWDEWVKEHGADIDALPLNWVAPGMSRRRVPRSIDGRLGFYSFDAGTPITAGTWRAATAAADSALTGADRLRGGDRSAFSLCRPPGHHAGHAFYGGYCFLNNAAIAAQSLRDGGAARVAVLDVDYHHGNGTQEIFWERGDVLFVSIHADPIDEFPYFCGHADETGAGVGEGANLNLTLPWGTDWTGYAEALAAAAAKIREFGADALVLSLGADTYGGDPISRFRLLSEDFLRMGAAISGIGLPTLFVMEGGYAVDDLGVNVVNVLTGFEQA</sequence>
<accession>A0A160JJE7</accession>
<evidence type="ECO:0000256" key="2">
    <source>
        <dbReference type="ARBA" id="ARBA00005947"/>
    </source>
</evidence>
<feature type="domain" description="Histone deacetylase" evidence="6">
    <location>
        <begin position="28"/>
        <end position="338"/>
    </location>
</feature>
<dbReference type="SUPFAM" id="SSF52768">
    <property type="entry name" value="Arginase/deacetylase"/>
    <property type="match status" value="1"/>
</dbReference>
<name>A0A160JJE7_9PROT</name>
<dbReference type="OrthoDB" id="9808367at2"/>
<comment type="similarity">
    <text evidence="2">Belongs to the histone deacetylase family.</text>
</comment>
<keyword evidence="4" id="KW-0378">Hydrolase</keyword>
<reference evidence="7 8" key="1">
    <citation type="journal article" date="2013" name="Int. J. Syst. Evol. Microbiol.">
        <title>Azospirillum humicireducens sp. nov., a nitrogen-fixing bacterium isolated from a microbial fuel cell.</title>
        <authorList>
            <person name="Zhou S."/>
            <person name="Han L."/>
            <person name="Wang Y."/>
            <person name="Yang G."/>
            <person name="Zhuang L."/>
            <person name="Hu P."/>
        </authorList>
    </citation>
    <scope>NUCLEOTIDE SEQUENCE [LARGE SCALE GENOMIC DNA]</scope>
    <source>
        <strain evidence="7 8">SgZ-5</strain>
    </source>
</reference>
<dbReference type="KEGG" id="ahu:A6A40_05805"/>
<dbReference type="Pfam" id="PF00850">
    <property type="entry name" value="Hist_deacetyl"/>
    <property type="match status" value="1"/>
</dbReference>
<keyword evidence="3" id="KW-0479">Metal-binding</keyword>
<dbReference type="EMBL" id="CP015285">
    <property type="protein sequence ID" value="ANC93094.1"/>
    <property type="molecule type" value="Genomic_DNA"/>
</dbReference>
<evidence type="ECO:0000259" key="6">
    <source>
        <dbReference type="Pfam" id="PF00850"/>
    </source>
</evidence>
<dbReference type="AlphaFoldDB" id="A0A160JJE7"/>
<evidence type="ECO:0000256" key="3">
    <source>
        <dbReference type="ARBA" id="ARBA00022723"/>
    </source>
</evidence>
<dbReference type="STRING" id="1226968.A6A40_05805"/>
<evidence type="ECO:0000256" key="5">
    <source>
        <dbReference type="ARBA" id="ARBA00022833"/>
    </source>
</evidence>
<dbReference type="InterPro" id="IPR023801">
    <property type="entry name" value="His_deacetylse_dom"/>
</dbReference>
<keyword evidence="8" id="KW-1185">Reference proteome</keyword>
<proteinExistence type="inferred from homology"/>
<dbReference type="GO" id="GO:0046872">
    <property type="term" value="F:metal ion binding"/>
    <property type="evidence" value="ECO:0007669"/>
    <property type="project" value="UniProtKB-KW"/>
</dbReference>
<organism evidence="7 8">
    <name type="scientific">Azospirillum humicireducens</name>
    <dbReference type="NCBI Taxonomy" id="1226968"/>
    <lineage>
        <taxon>Bacteria</taxon>
        <taxon>Pseudomonadati</taxon>
        <taxon>Pseudomonadota</taxon>
        <taxon>Alphaproteobacteria</taxon>
        <taxon>Rhodospirillales</taxon>
        <taxon>Azospirillaceae</taxon>
        <taxon>Azospirillum</taxon>
    </lineage>
</organism>
<comment type="cofactor">
    <cofactor evidence="1">
        <name>Zn(2+)</name>
        <dbReference type="ChEBI" id="CHEBI:29105"/>
    </cofactor>
</comment>
<dbReference type="Proteomes" id="UP000077405">
    <property type="component" value="Chromosome"/>
</dbReference>
<dbReference type="Gene3D" id="3.40.800.20">
    <property type="entry name" value="Histone deacetylase domain"/>
    <property type="match status" value="1"/>
</dbReference>